<evidence type="ECO:0000313" key="4">
    <source>
        <dbReference type="Proteomes" id="UP000503399"/>
    </source>
</evidence>
<comment type="similarity">
    <text evidence="1">Belongs to the iron-sulfur cluster assembly SufBD family.</text>
</comment>
<dbReference type="InterPro" id="IPR055346">
    <property type="entry name" value="Fe-S_cluster_assembly_SufBD"/>
</dbReference>
<dbReference type="InterPro" id="IPR037284">
    <property type="entry name" value="SUF_FeS_clus_asmbl_SufBD_sf"/>
</dbReference>
<keyword evidence="4" id="KW-1185">Reference proteome</keyword>
<feature type="domain" description="SUF system FeS cluster assembly SufBD core" evidence="2">
    <location>
        <begin position="153"/>
        <end position="381"/>
    </location>
</feature>
<reference evidence="3 4" key="1">
    <citation type="submission" date="2020-02" db="EMBL/GenBank/DDBJ databases">
        <authorList>
            <person name="Hogendoorn C."/>
        </authorList>
    </citation>
    <scope>NUCLEOTIDE SEQUENCE [LARGE SCALE GENOMIC DNA]</scope>
    <source>
        <strain evidence="3">R501</strain>
    </source>
</reference>
<evidence type="ECO:0000256" key="1">
    <source>
        <dbReference type="ARBA" id="ARBA00043967"/>
    </source>
</evidence>
<dbReference type="KEGG" id="hfv:R50_0055"/>
<proteinExistence type="inferred from homology"/>
<evidence type="ECO:0000313" key="3">
    <source>
        <dbReference type="EMBL" id="CAB1127561.1"/>
    </source>
</evidence>
<dbReference type="PANTHER" id="PTHR30508:SF1">
    <property type="entry name" value="UPF0051 PROTEIN ABCI8, CHLOROPLASTIC-RELATED"/>
    <property type="match status" value="1"/>
</dbReference>
<dbReference type="AlphaFoldDB" id="A0A6F8ZCA6"/>
<accession>A0A6F8ZCA6</accession>
<protein>
    <submittedName>
        <fullName evidence="3">Putative Fe-S cluster assembly protein SufB</fullName>
    </submittedName>
</protein>
<dbReference type="Proteomes" id="UP000503399">
    <property type="component" value="Chromosome"/>
</dbReference>
<organism evidence="3 4">
    <name type="scientific">Candidatus Hydrogenisulfobacillus filiaventi</name>
    <dbReference type="NCBI Taxonomy" id="2707344"/>
    <lineage>
        <taxon>Bacteria</taxon>
        <taxon>Bacillati</taxon>
        <taxon>Bacillota</taxon>
        <taxon>Clostridia</taxon>
        <taxon>Eubacteriales</taxon>
        <taxon>Clostridiales Family XVII. Incertae Sedis</taxon>
        <taxon>Candidatus Hydrogenisulfobacillus</taxon>
    </lineage>
</organism>
<dbReference type="SUPFAM" id="SSF101960">
    <property type="entry name" value="Stabilizer of iron transporter SufD"/>
    <property type="match status" value="1"/>
</dbReference>
<gene>
    <name evidence="3" type="ORF">R50_0055</name>
</gene>
<name>A0A6F8ZCA6_9FIRM</name>
<dbReference type="InterPro" id="IPR000825">
    <property type="entry name" value="SUF_FeS_clus_asmbl_SufBD_core"/>
</dbReference>
<evidence type="ECO:0000259" key="2">
    <source>
        <dbReference type="Pfam" id="PF01458"/>
    </source>
</evidence>
<sequence>MATIPLGAIDLDRLAAWTRERGEPDWLAAQRRAGWSRYQAWRDQAPAGARAAWDALPVALPADHTEADDDAEVVFDNRRRAFAASGILFDDLYAALARPGAEERIRPYLATLVPPEEGPGPAPALNAALWTGGIVAHVPAGVTAPAPLSFYRTARNPGQFDRVLVVLEEGARAELVEGRPSLTYTPLHAPVMEVVLGPGARFTYTLVNNWAPSVQVHRLVRIRAGEGAAVEVRLAEFGGGELDSRLETFLTGSRAEARYYLLGMGNAGQRLRLAPAVYHQAPQGASEVHARLIAVPGAEGSFAARVCCLPGSEGSEARVQVEEAAAARAAWTVSCERLVAAPDTRAGTGVHRIPLTDETLFYLVSRGLDRHAAAALWLDGFTEPVRRRLPMEFAIEVGRLVAAKWERAQPAPVAP</sequence>
<dbReference type="Pfam" id="PF01458">
    <property type="entry name" value="SUFBD_core"/>
    <property type="match status" value="1"/>
</dbReference>
<dbReference type="PANTHER" id="PTHR30508">
    <property type="entry name" value="FES CLUSTER ASSEMBLY PROTEIN SUF"/>
    <property type="match status" value="1"/>
</dbReference>
<dbReference type="GO" id="GO:0016226">
    <property type="term" value="P:iron-sulfur cluster assembly"/>
    <property type="evidence" value="ECO:0007669"/>
    <property type="project" value="InterPro"/>
</dbReference>
<dbReference type="EMBL" id="LR778114">
    <property type="protein sequence ID" value="CAB1127561.1"/>
    <property type="molecule type" value="Genomic_DNA"/>
</dbReference>